<proteinExistence type="predicted"/>
<sequence length="736" mass="85327">MAQTNSTSSVVNSTDSTDRSTKPSDTLRPHYYTTFQNFCCDPKSNSSTETQAKDILPIPQKCKDEVKSLLEFLHQGLIVTLADIATYTSVIPYTFLEKNDIFDTQRYLIDRGMFRTMNDAHIINWIPSFRMLCPIRTSGNGNCLLHAVLIAMVGIHDFDLYLRDRLVQFMDENKDILKNHWKKERLKSDKNYGIIRSEDSKLDKEWDELCNLVRYENSADGQTASHLEFLEAVHIFSISNMLRRPIIILSEDVIRNKQGEAISVNDLFGIYLPILSIPQECITEPIVLAYDRSHFCALQTSNLDVEKTLDNRLPLYLSIDQASKNISLPIRFLGDDENIEQSNNLLHDYLQIQKIEYTFDQNTPPLSILSAALGSKHLQMKDDFFCIYRKYLNYFFEVQKPKAMEEERERERQRQVDDYINRYVHYDTKGQSIIKQDSLPSSSYTPMSARSNTTYNDIHLRNQNNDYYDQRYSYDGTYTNEPYIPSNGTIHIKNLSNQPQPSERTSNYPKVAQTDRDVDYNSTGRFTHSYPKNNLNNISNLNNNDKQLNAVNVKQEEDEYKINSEGQQQRVIEIPVQHTTPRASSNDSTLFISEDRRDLTVECVLCNRSFRYFNSTYICPSCESTLHRPTSYNDVLDPPYIRPRSTNTHSTGYDTRYVSSLSPVPKARIFEELPAPPPSDLIRLTSHQVPSITTYTNDNIENHEFYLSDDTQREAKSKELENECNKQVLTKRIKQL</sequence>
<gene>
    <name evidence="3" type="ORF">ZHD862_LOCUS29898</name>
</gene>
<feature type="compositionally biased region" description="Low complexity" evidence="1">
    <location>
        <begin position="1"/>
        <end position="15"/>
    </location>
</feature>
<evidence type="ECO:0000256" key="1">
    <source>
        <dbReference type="SAM" id="MobiDB-lite"/>
    </source>
</evidence>
<feature type="compositionally biased region" description="Basic and acidic residues" evidence="1">
    <location>
        <begin position="16"/>
        <end position="28"/>
    </location>
</feature>
<protein>
    <recommendedName>
        <fullName evidence="2">OTU domain-containing protein</fullName>
    </recommendedName>
</protein>
<evidence type="ECO:0000313" key="3">
    <source>
        <dbReference type="EMBL" id="CAF1338042.1"/>
    </source>
</evidence>
<dbReference type="Proteomes" id="UP000663864">
    <property type="component" value="Unassembled WGS sequence"/>
</dbReference>
<evidence type="ECO:0000259" key="2">
    <source>
        <dbReference type="PROSITE" id="PS50802"/>
    </source>
</evidence>
<feature type="region of interest" description="Disordered" evidence="1">
    <location>
        <begin position="1"/>
        <end position="29"/>
    </location>
</feature>
<evidence type="ECO:0000313" key="4">
    <source>
        <dbReference type="Proteomes" id="UP000663864"/>
    </source>
</evidence>
<comment type="caution">
    <text evidence="3">The sequence shown here is derived from an EMBL/GenBank/DDBJ whole genome shotgun (WGS) entry which is preliminary data.</text>
</comment>
<accession>A0A815GG87</accession>
<feature type="domain" description="OTU" evidence="2">
    <location>
        <begin position="132"/>
        <end position="301"/>
    </location>
</feature>
<dbReference type="AlphaFoldDB" id="A0A815GG87"/>
<dbReference type="Pfam" id="PF02338">
    <property type="entry name" value="OTU"/>
    <property type="match status" value="1"/>
</dbReference>
<name>A0A815GG87_9BILA</name>
<dbReference type="EMBL" id="CAJNOT010002710">
    <property type="protein sequence ID" value="CAF1338042.1"/>
    <property type="molecule type" value="Genomic_DNA"/>
</dbReference>
<dbReference type="PROSITE" id="PS50802">
    <property type="entry name" value="OTU"/>
    <property type="match status" value="1"/>
</dbReference>
<dbReference type="InterPro" id="IPR003323">
    <property type="entry name" value="OTU_dom"/>
</dbReference>
<reference evidence="3" key="1">
    <citation type="submission" date="2021-02" db="EMBL/GenBank/DDBJ databases">
        <authorList>
            <person name="Nowell W R."/>
        </authorList>
    </citation>
    <scope>NUCLEOTIDE SEQUENCE</scope>
</reference>
<organism evidence="3 4">
    <name type="scientific">Rotaria sordida</name>
    <dbReference type="NCBI Taxonomy" id="392033"/>
    <lineage>
        <taxon>Eukaryota</taxon>
        <taxon>Metazoa</taxon>
        <taxon>Spiralia</taxon>
        <taxon>Gnathifera</taxon>
        <taxon>Rotifera</taxon>
        <taxon>Eurotatoria</taxon>
        <taxon>Bdelloidea</taxon>
        <taxon>Philodinida</taxon>
        <taxon>Philodinidae</taxon>
        <taxon>Rotaria</taxon>
    </lineage>
</organism>